<evidence type="ECO:0000313" key="2">
    <source>
        <dbReference type="Proteomes" id="UP000727407"/>
    </source>
</evidence>
<evidence type="ECO:0000313" key="1">
    <source>
        <dbReference type="EMBL" id="KAF5902144.1"/>
    </source>
</evidence>
<name>A0A8J4X4J8_CLAMG</name>
<dbReference type="AlphaFoldDB" id="A0A8J4X4J8"/>
<dbReference type="EMBL" id="QNUK01000096">
    <property type="protein sequence ID" value="KAF5902144.1"/>
    <property type="molecule type" value="Genomic_DNA"/>
</dbReference>
<comment type="caution">
    <text evidence="1">The sequence shown here is derived from an EMBL/GenBank/DDBJ whole genome shotgun (WGS) entry which is preliminary data.</text>
</comment>
<gene>
    <name evidence="1" type="ORF">DAT39_008112</name>
</gene>
<protein>
    <submittedName>
        <fullName evidence="1">Uncharacterized protein</fullName>
    </submittedName>
</protein>
<dbReference type="Proteomes" id="UP000727407">
    <property type="component" value="Unassembled WGS sequence"/>
</dbReference>
<keyword evidence="2" id="KW-1185">Reference proteome</keyword>
<reference evidence="1" key="1">
    <citation type="submission" date="2020-07" db="EMBL/GenBank/DDBJ databases">
        <title>Clarias magur genome sequencing, assembly and annotation.</title>
        <authorList>
            <person name="Kushwaha B."/>
            <person name="Kumar R."/>
            <person name="Das P."/>
            <person name="Joshi C.G."/>
            <person name="Kumar D."/>
            <person name="Nagpure N.S."/>
            <person name="Pandey M."/>
            <person name="Agarwal S."/>
            <person name="Srivastava S."/>
            <person name="Singh M."/>
            <person name="Sahoo L."/>
            <person name="Jayasankar P."/>
            <person name="Meher P.K."/>
            <person name="Koringa P.G."/>
            <person name="Iquebal M.A."/>
            <person name="Das S.P."/>
            <person name="Bit A."/>
            <person name="Patnaik S."/>
            <person name="Patel N."/>
            <person name="Shah T.M."/>
            <person name="Hinsu A."/>
            <person name="Jena J.K."/>
        </authorList>
    </citation>
    <scope>NUCLEOTIDE SEQUENCE</scope>
    <source>
        <strain evidence="1">CIFAMagur01</strain>
        <tissue evidence="1">Testis</tissue>
    </source>
</reference>
<proteinExistence type="predicted"/>
<organism evidence="1 2">
    <name type="scientific">Clarias magur</name>
    <name type="common">Asian catfish</name>
    <name type="synonym">Macropteronotus magur</name>
    <dbReference type="NCBI Taxonomy" id="1594786"/>
    <lineage>
        <taxon>Eukaryota</taxon>
        <taxon>Metazoa</taxon>
        <taxon>Chordata</taxon>
        <taxon>Craniata</taxon>
        <taxon>Vertebrata</taxon>
        <taxon>Euteleostomi</taxon>
        <taxon>Actinopterygii</taxon>
        <taxon>Neopterygii</taxon>
        <taxon>Teleostei</taxon>
        <taxon>Ostariophysi</taxon>
        <taxon>Siluriformes</taxon>
        <taxon>Clariidae</taxon>
        <taxon>Clarias</taxon>
    </lineage>
</organism>
<accession>A0A8J4X4J8</accession>
<sequence length="89" mass="9787">MYTPQSVPPHHMPSVDLRIKVKLLMLFGKDSHRAIVRRHRGPGASLSARLQAMQGSSSGHRVLGLLETLHQGPLLHVFQESQFGLKGSA</sequence>